<dbReference type="KEGG" id="bca:BCE_5536"/>
<proteinExistence type="predicted"/>
<dbReference type="EMBL" id="AE017194">
    <property type="protein sequence ID" value="AAS44436.1"/>
    <property type="molecule type" value="Genomic_DNA"/>
</dbReference>
<dbReference type="AlphaFoldDB" id="Q72X42"/>
<protein>
    <submittedName>
        <fullName evidence="2">Uncharacterized protein</fullName>
    </submittedName>
</protein>
<dbReference type="Proteomes" id="UP000002527">
    <property type="component" value="Chromosome"/>
</dbReference>
<feature type="region of interest" description="Disordered" evidence="1">
    <location>
        <begin position="25"/>
        <end position="46"/>
    </location>
</feature>
<name>Q72X42_BACC1</name>
<dbReference type="HOGENOM" id="CLU_3149215_0_0_9"/>
<sequence length="46" mass="4936">MTLGNYCYKINGNCIVLSRKGGGTGPMKPWQQPYNGIVPNPAGNKP</sequence>
<organism evidence="2 3">
    <name type="scientific">Bacillus cereus (strain ATCC 10987 / NRS 248)</name>
    <dbReference type="NCBI Taxonomy" id="222523"/>
    <lineage>
        <taxon>Bacteria</taxon>
        <taxon>Bacillati</taxon>
        <taxon>Bacillota</taxon>
        <taxon>Bacilli</taxon>
        <taxon>Bacillales</taxon>
        <taxon>Bacillaceae</taxon>
        <taxon>Bacillus</taxon>
        <taxon>Bacillus cereus group</taxon>
    </lineage>
</organism>
<evidence type="ECO:0000313" key="3">
    <source>
        <dbReference type="Proteomes" id="UP000002527"/>
    </source>
</evidence>
<evidence type="ECO:0000313" key="2">
    <source>
        <dbReference type="EMBL" id="AAS44436.1"/>
    </source>
</evidence>
<accession>Q72X42</accession>
<evidence type="ECO:0000256" key="1">
    <source>
        <dbReference type="SAM" id="MobiDB-lite"/>
    </source>
</evidence>
<reference evidence="2 3" key="1">
    <citation type="journal article" date="2004" name="Nucleic Acids Res.">
        <title>The genome sequence of Bacillus cereus ATCC 10987 reveals metabolic adaptations and a large plasmid related to Bacillus anthracis pXO1.</title>
        <authorList>
            <person name="Rasko D.A."/>
            <person name="Ravel J."/>
            <person name="Okstad O.A."/>
            <person name="Helgason E."/>
            <person name="Cer R.Z."/>
            <person name="Jiang L."/>
            <person name="Shores K.A."/>
            <person name="Fouts D.E."/>
            <person name="Tourasse N.J."/>
            <person name="Angiuoli S.V."/>
            <person name="Kolonay J."/>
            <person name="Nelson W.C."/>
            <person name="Kolsto A.-B."/>
            <person name="Fraser C.M."/>
            <person name="Read T.D."/>
        </authorList>
    </citation>
    <scope>NUCLEOTIDE SEQUENCE [LARGE SCALE GENOMIC DNA]</scope>
    <source>
        <strain evidence="3">ATCC 10987 / NRS 248</strain>
    </source>
</reference>
<gene>
    <name evidence="2" type="ordered locus">BCE_5536</name>
</gene>